<evidence type="ECO:0000313" key="2">
    <source>
        <dbReference type="Proteomes" id="UP001597438"/>
    </source>
</evidence>
<dbReference type="PANTHER" id="PTHR35399">
    <property type="entry name" value="SLR8030 PROTEIN"/>
    <property type="match status" value="1"/>
</dbReference>
<dbReference type="RefSeq" id="WP_251742874.1">
    <property type="nucleotide sequence ID" value="NZ_JBHUOJ010000008.1"/>
</dbReference>
<comment type="caution">
    <text evidence="1">The sequence shown here is derived from an EMBL/GenBank/DDBJ whole genome shotgun (WGS) entry which is preliminary data.</text>
</comment>
<dbReference type="SUPFAM" id="SSF63825">
    <property type="entry name" value="YWTD domain"/>
    <property type="match status" value="1"/>
</dbReference>
<organism evidence="1 2">
    <name type="scientific">Christiangramia antarctica</name>
    <dbReference type="NCBI Taxonomy" id="2058158"/>
    <lineage>
        <taxon>Bacteria</taxon>
        <taxon>Pseudomonadati</taxon>
        <taxon>Bacteroidota</taxon>
        <taxon>Flavobacteriia</taxon>
        <taxon>Flavobacteriales</taxon>
        <taxon>Flavobacteriaceae</taxon>
        <taxon>Christiangramia</taxon>
    </lineage>
</organism>
<dbReference type="Pfam" id="PF05787">
    <property type="entry name" value="PhoX"/>
    <property type="match status" value="2"/>
</dbReference>
<keyword evidence="2" id="KW-1185">Reference proteome</keyword>
<dbReference type="Proteomes" id="UP001597438">
    <property type="component" value="Unassembled WGS sequence"/>
</dbReference>
<protein>
    <submittedName>
        <fullName evidence="1">Alkaline phosphatase PhoX</fullName>
    </submittedName>
</protein>
<accession>A0ABW5X473</accession>
<proteinExistence type="predicted"/>
<dbReference type="PANTHER" id="PTHR35399:SF4">
    <property type="entry name" value="MEMBRANE PROTEIN"/>
    <property type="match status" value="1"/>
</dbReference>
<sequence>MEELKKLDFKPNRRSFIKNITLTSFGFAIFTRCSCLDLLNEKNISFDSIPPDPNNYLGLPPGFSYKIISKSGDIMDDGFFVPGRADGMGTFQGDVINKVVIVRNHENSPRPHKNSPFGPYNELLDSIDENMLYDAGRRTNPGLGGTTTLIYNESTQEVESQYLSLAGTYRNCAGGVTPWGSWLTCEEDVTKMSDKTEKDHGFIFEVPAYNMGLTEPAPILEMGRFHHEAVAVDPKSSIVYMTEDRSDGLFYRFIPNTPEALAQGGRLQVLSIKGKPKVDTRNWEQVEFEINLETKVEWLDIDNPLAPDDDLRYRGYENGATRFARGEGIWFGEGELYFTCTNGGNKKRGQIFRYRLSPDEGREGENSCPATLELFKESNDKDVLNMCDNLTITPWGDLMVCEDNGHRNRILQIKQDGSLNIFAINESSNSEFAGIVFSPSGNTLFVNIQENGETLAITGPWETIS</sequence>
<dbReference type="EMBL" id="JBHUOJ010000008">
    <property type="protein sequence ID" value="MFD2832494.1"/>
    <property type="molecule type" value="Genomic_DNA"/>
</dbReference>
<name>A0ABW5X473_9FLAO</name>
<gene>
    <name evidence="1" type="ORF">ACFSYS_04285</name>
</gene>
<evidence type="ECO:0000313" key="1">
    <source>
        <dbReference type="EMBL" id="MFD2832494.1"/>
    </source>
</evidence>
<reference evidence="2" key="1">
    <citation type="journal article" date="2019" name="Int. J. Syst. Evol. Microbiol.">
        <title>The Global Catalogue of Microorganisms (GCM) 10K type strain sequencing project: providing services to taxonomists for standard genome sequencing and annotation.</title>
        <authorList>
            <consortium name="The Broad Institute Genomics Platform"/>
            <consortium name="The Broad Institute Genome Sequencing Center for Infectious Disease"/>
            <person name="Wu L."/>
            <person name="Ma J."/>
        </authorList>
    </citation>
    <scope>NUCLEOTIDE SEQUENCE [LARGE SCALE GENOMIC DNA]</scope>
    <source>
        <strain evidence="2">KCTC 52925</strain>
    </source>
</reference>
<dbReference type="InterPro" id="IPR008557">
    <property type="entry name" value="PhoX"/>
</dbReference>